<protein>
    <submittedName>
        <fullName evidence="1">Ribonuclease H</fullName>
    </submittedName>
</protein>
<organism evidence="1 2">
    <name type="scientific">Senna tora</name>
    <dbReference type="NCBI Taxonomy" id="362788"/>
    <lineage>
        <taxon>Eukaryota</taxon>
        <taxon>Viridiplantae</taxon>
        <taxon>Streptophyta</taxon>
        <taxon>Embryophyta</taxon>
        <taxon>Tracheophyta</taxon>
        <taxon>Spermatophyta</taxon>
        <taxon>Magnoliopsida</taxon>
        <taxon>eudicotyledons</taxon>
        <taxon>Gunneridae</taxon>
        <taxon>Pentapetalae</taxon>
        <taxon>rosids</taxon>
        <taxon>fabids</taxon>
        <taxon>Fabales</taxon>
        <taxon>Fabaceae</taxon>
        <taxon>Caesalpinioideae</taxon>
        <taxon>Cassia clade</taxon>
        <taxon>Senna</taxon>
    </lineage>
</organism>
<dbReference type="OrthoDB" id="1436515at2759"/>
<dbReference type="CDD" id="cd06222">
    <property type="entry name" value="RNase_H_like"/>
    <property type="match status" value="1"/>
</dbReference>
<keyword evidence="2" id="KW-1185">Reference proteome</keyword>
<reference evidence="1" key="1">
    <citation type="submission" date="2020-09" db="EMBL/GenBank/DDBJ databases">
        <title>Genome-Enabled Discovery of Anthraquinone Biosynthesis in Senna tora.</title>
        <authorList>
            <person name="Kang S.-H."/>
            <person name="Pandey R.P."/>
            <person name="Lee C.-M."/>
            <person name="Sim J.-S."/>
            <person name="Jeong J.-T."/>
            <person name="Choi B.-S."/>
            <person name="Jung M."/>
            <person name="Ginzburg D."/>
            <person name="Zhao K."/>
            <person name="Won S.Y."/>
            <person name="Oh T.-J."/>
            <person name="Yu Y."/>
            <person name="Kim N.-H."/>
            <person name="Lee O.R."/>
            <person name="Lee T.-H."/>
            <person name="Bashyal P."/>
            <person name="Kim T.-S."/>
            <person name="Lee W.-H."/>
            <person name="Kawkins C."/>
            <person name="Kim C.-K."/>
            <person name="Kim J.S."/>
            <person name="Ahn B.O."/>
            <person name="Rhee S.Y."/>
            <person name="Sohng J.K."/>
        </authorList>
    </citation>
    <scope>NUCLEOTIDE SEQUENCE</scope>
    <source>
        <tissue evidence="1">Leaf</tissue>
    </source>
</reference>
<proteinExistence type="predicted"/>
<sequence>MDGGSLIAIELVRVTPGLFAIGGISRDHVGNWIAVFSGYIGFGNALKSLLWAIASGIKVAISIRYALRNFSDVKLPHTIREGNQCADNLAKLSLLNCEPYTVYQNILPFLKIYFLADLHGLWLLIFFIFSKRNDNGIGEAKISTRPNGIRCLPRPLELNSFASTQDARPQFLNNHHHNNIQFKFFLDGLLLISLAPHSLPHSSTLSKPQALKMSPIS</sequence>
<dbReference type="InterPro" id="IPR053151">
    <property type="entry name" value="RNase_H-like"/>
</dbReference>
<comment type="caution">
    <text evidence="1">The sequence shown here is derived from an EMBL/GenBank/DDBJ whole genome shotgun (WGS) entry which is preliminary data.</text>
</comment>
<evidence type="ECO:0000313" key="1">
    <source>
        <dbReference type="EMBL" id="KAF7832220.1"/>
    </source>
</evidence>
<dbReference type="PANTHER" id="PTHR47723:SF19">
    <property type="entry name" value="POLYNUCLEOTIDYL TRANSFERASE, RIBONUCLEASE H-LIKE SUPERFAMILY PROTEIN"/>
    <property type="match status" value="1"/>
</dbReference>
<dbReference type="EMBL" id="JAAIUW010000005">
    <property type="protein sequence ID" value="KAF7832220.1"/>
    <property type="molecule type" value="Genomic_DNA"/>
</dbReference>
<dbReference type="PANTHER" id="PTHR47723">
    <property type="entry name" value="OS05G0353850 PROTEIN"/>
    <property type="match status" value="1"/>
</dbReference>
<dbReference type="Proteomes" id="UP000634136">
    <property type="component" value="Unassembled WGS sequence"/>
</dbReference>
<gene>
    <name evidence="1" type="ORF">G2W53_014553</name>
</gene>
<accession>A0A834WTP7</accession>
<dbReference type="AlphaFoldDB" id="A0A834WTP7"/>
<name>A0A834WTP7_9FABA</name>
<dbReference type="InterPro" id="IPR044730">
    <property type="entry name" value="RNase_H-like_dom_plant"/>
</dbReference>
<evidence type="ECO:0000313" key="2">
    <source>
        <dbReference type="Proteomes" id="UP000634136"/>
    </source>
</evidence>